<evidence type="ECO:0000313" key="10">
    <source>
        <dbReference type="EMBL" id="SEO96578.1"/>
    </source>
</evidence>
<dbReference type="InterPro" id="IPR043534">
    <property type="entry name" value="EBDG/EBM"/>
</dbReference>
<comment type="similarity">
    <text evidence="1">Belongs to the glycosyl hydrolase 2 family.</text>
</comment>
<dbReference type="GO" id="GO:0005975">
    <property type="term" value="P:carbohydrate metabolic process"/>
    <property type="evidence" value="ECO:0007669"/>
    <property type="project" value="InterPro"/>
</dbReference>
<dbReference type="Gene3D" id="3.20.20.80">
    <property type="entry name" value="Glycosidases"/>
    <property type="match status" value="1"/>
</dbReference>
<dbReference type="OrthoDB" id="9801077at2"/>
<dbReference type="STRING" id="551995.SAMN05192574_11785"/>
<feature type="signal peptide" evidence="4">
    <location>
        <begin position="1"/>
        <end position="19"/>
    </location>
</feature>
<sequence>MKKLLLISAMALFSVGIFAQGRQENFNLLLKDDWQMQSTVTVPATATEISKEQFDTQGWYKVSVPSTILAGLLANHIYNFDPFMGKNLEKLADPKLDKPWWFRKEFTLPAAENGKNVILRLHGINYKANVWLNGVKIADSTQVKGPYRIIDLDLTKNINYGGVNTLAIEVLRPFTPNKRDGDLAIDYADWIPYPQDYNGGIINNVEVKTYNKVGLKFPLVTTDFDLPSLAIAHLTVDAQVTNYTNKPQDAVIKGKINENISFEKKVHLLANESKNVNFSPVEFKQLNVKNPSIWWPWQYGKPNLNRIEVSAVVDKKLSNSVAENFGIREFTSKIIDDNQSREFIINGKPIMLRGAAWSPDIFQRRSPERQEQEIRLVRDMNMNIVRSEGKMEDDNFYDLCDKYGLMVMNGWMCCGTWQHPEKWDAAERKVAMASDSSVMYWLRNKASLFVWLNGSDMPPTDTSVERGYLKIEKQLKWPNPLLATANESKSKVSGYSGVKMAGPYEWVPPIYWETDATKKFGGTYSFATEISPGPSIPPYESLVKFIPKDSLNVTSADWNYHCGTGSFGTTKVFTKALYGRYGETLSIKNYVAKAQAQNYEAHRAMMEAYGLNKYQTATGVVQWMLSNPWPGLIWHTYDYYLYPAGTYFGMKKAMEPLHVMYSYKTNDVAIINSYLKTFTGLKVKANVYNLDGSSKFSKTVAADIGADASKRLFALPAINGLSDTYLLRLELSYKSGEIKSINWYWLSKKEDELNWKKSNWFTTPQSAYADYSALQSLPKTKLAFSQTSKTEGDSTSNTVTIKNTGSAVAFFVHLRALKGQGGDDILPVIFSDNYISLAPGESRVIKCTYNNKNADGATPYFLTSAWNLDIAGSSGDSGFEDGLPKE</sequence>
<evidence type="ECO:0000313" key="11">
    <source>
        <dbReference type="Proteomes" id="UP000198942"/>
    </source>
</evidence>
<evidence type="ECO:0000259" key="9">
    <source>
        <dbReference type="Pfam" id="PF22666"/>
    </source>
</evidence>
<evidence type="ECO:0000256" key="4">
    <source>
        <dbReference type="SAM" id="SignalP"/>
    </source>
</evidence>
<dbReference type="InterPro" id="IPR041351">
    <property type="entry name" value="Ig_GlcNase"/>
</dbReference>
<dbReference type="Pfam" id="PF18368">
    <property type="entry name" value="Ig_GlcNase"/>
    <property type="match status" value="1"/>
</dbReference>
<feature type="domain" description="Exo-beta-D-glucosaminidase Ig-fold" evidence="8">
    <location>
        <begin position="760"/>
        <end position="867"/>
    </location>
</feature>
<proteinExistence type="inferred from homology"/>
<reference evidence="11" key="1">
    <citation type="submission" date="2016-10" db="EMBL/GenBank/DDBJ databases">
        <authorList>
            <person name="Varghese N."/>
            <person name="Submissions S."/>
        </authorList>
    </citation>
    <scope>NUCLEOTIDE SEQUENCE [LARGE SCALE GENOMIC DNA]</scope>
    <source>
        <strain evidence="11">Gh-48</strain>
    </source>
</reference>
<dbReference type="Pfam" id="PF22666">
    <property type="entry name" value="Glyco_hydro_2_N2"/>
    <property type="match status" value="1"/>
</dbReference>
<feature type="domain" description="Mannosidase Ig/CBM-like" evidence="7">
    <location>
        <begin position="667"/>
        <end position="748"/>
    </location>
</feature>
<dbReference type="SUPFAM" id="SSF51445">
    <property type="entry name" value="(Trans)glycosidases"/>
    <property type="match status" value="1"/>
</dbReference>
<dbReference type="InterPro" id="IPR017853">
    <property type="entry name" value="GH"/>
</dbReference>
<dbReference type="Pfam" id="PF17786">
    <property type="entry name" value="Mannosidase_ig"/>
    <property type="match status" value="1"/>
</dbReference>
<dbReference type="EMBL" id="FOCL01000017">
    <property type="protein sequence ID" value="SEO96578.1"/>
    <property type="molecule type" value="Genomic_DNA"/>
</dbReference>
<dbReference type="InterPro" id="IPR006103">
    <property type="entry name" value="Glyco_hydro_2_cat"/>
</dbReference>
<dbReference type="RefSeq" id="WP_091220794.1">
    <property type="nucleotide sequence ID" value="NZ_FOCL01000017.1"/>
</dbReference>
<evidence type="ECO:0000259" key="6">
    <source>
        <dbReference type="Pfam" id="PF02836"/>
    </source>
</evidence>
<dbReference type="PANTHER" id="PTHR43536:SF1">
    <property type="entry name" value="MANNOSYLGLYCOPROTEIN ENDO-BETA-MANNOSIDASE"/>
    <property type="match status" value="1"/>
</dbReference>
<dbReference type="Pfam" id="PF02836">
    <property type="entry name" value="Glyco_hydro_2_C"/>
    <property type="match status" value="1"/>
</dbReference>
<evidence type="ECO:0000256" key="2">
    <source>
        <dbReference type="ARBA" id="ARBA00022801"/>
    </source>
</evidence>
<dbReference type="InterPro" id="IPR008979">
    <property type="entry name" value="Galactose-bd-like_sf"/>
</dbReference>
<dbReference type="AlphaFoldDB" id="A0A1H8U1P4"/>
<organism evidence="10 11">
    <name type="scientific">Mucilaginibacter gossypiicola</name>
    <dbReference type="NCBI Taxonomy" id="551995"/>
    <lineage>
        <taxon>Bacteria</taxon>
        <taxon>Pseudomonadati</taxon>
        <taxon>Bacteroidota</taxon>
        <taxon>Sphingobacteriia</taxon>
        <taxon>Sphingobacteriales</taxon>
        <taxon>Sphingobacteriaceae</taxon>
        <taxon>Mucilaginibacter</taxon>
    </lineage>
</organism>
<dbReference type="Pfam" id="PF00703">
    <property type="entry name" value="Glyco_hydro_2"/>
    <property type="match status" value="1"/>
</dbReference>
<keyword evidence="11" id="KW-1185">Reference proteome</keyword>
<dbReference type="InterPro" id="IPR054593">
    <property type="entry name" value="Beta-mannosidase-like_N2"/>
</dbReference>
<keyword evidence="2" id="KW-0378">Hydrolase</keyword>
<dbReference type="PANTHER" id="PTHR43536">
    <property type="entry name" value="MANNOSYLGLYCOPROTEIN ENDO-BETA-MANNOSIDASE"/>
    <property type="match status" value="1"/>
</dbReference>
<feature type="chain" id="PRO_5011755072" evidence="4">
    <location>
        <begin position="20"/>
        <end position="886"/>
    </location>
</feature>
<evidence type="ECO:0000259" key="5">
    <source>
        <dbReference type="Pfam" id="PF00703"/>
    </source>
</evidence>
<dbReference type="InterPro" id="IPR041447">
    <property type="entry name" value="Mannosidase_ig"/>
</dbReference>
<dbReference type="Proteomes" id="UP000198942">
    <property type="component" value="Unassembled WGS sequence"/>
</dbReference>
<evidence type="ECO:0000256" key="3">
    <source>
        <dbReference type="ARBA" id="ARBA00023295"/>
    </source>
</evidence>
<dbReference type="SUPFAM" id="SSF49303">
    <property type="entry name" value="beta-Galactosidase/glucuronidase domain"/>
    <property type="match status" value="3"/>
</dbReference>
<keyword evidence="4" id="KW-0732">Signal</keyword>
<evidence type="ECO:0000259" key="7">
    <source>
        <dbReference type="Pfam" id="PF17786"/>
    </source>
</evidence>
<feature type="domain" description="Glycoside hydrolase family 2 immunoglobulin-like beta-sandwich" evidence="5">
    <location>
        <begin position="220"/>
        <end position="328"/>
    </location>
</feature>
<evidence type="ECO:0000256" key="1">
    <source>
        <dbReference type="ARBA" id="ARBA00007401"/>
    </source>
</evidence>
<dbReference type="Gene3D" id="2.60.120.260">
    <property type="entry name" value="Galactose-binding domain-like"/>
    <property type="match status" value="1"/>
</dbReference>
<gene>
    <name evidence="10" type="ORF">SAMN05192574_11785</name>
</gene>
<dbReference type="InterPro" id="IPR006102">
    <property type="entry name" value="Ig-like_GH2"/>
</dbReference>
<dbReference type="InterPro" id="IPR036156">
    <property type="entry name" value="Beta-gal/glucu_dom_sf"/>
</dbReference>
<protein>
    <submittedName>
        <fullName evidence="10">Exo-1,4-beta-D-glucosaminidase</fullName>
    </submittedName>
</protein>
<feature type="domain" description="Glycoside hydrolase family 2 catalytic" evidence="6">
    <location>
        <begin position="341"/>
        <end position="411"/>
    </location>
</feature>
<dbReference type="Gene3D" id="2.60.40.10">
    <property type="entry name" value="Immunoglobulins"/>
    <property type="match status" value="3"/>
</dbReference>
<keyword evidence="3" id="KW-0326">Glycosidase</keyword>
<dbReference type="GO" id="GO:0004553">
    <property type="term" value="F:hydrolase activity, hydrolyzing O-glycosyl compounds"/>
    <property type="evidence" value="ECO:0007669"/>
    <property type="project" value="InterPro"/>
</dbReference>
<feature type="domain" description="Beta-mannosidase-like galactose-binding" evidence="9">
    <location>
        <begin position="53"/>
        <end position="176"/>
    </location>
</feature>
<dbReference type="InterPro" id="IPR013783">
    <property type="entry name" value="Ig-like_fold"/>
</dbReference>
<accession>A0A1H8U1P4</accession>
<dbReference type="SUPFAM" id="SSF49785">
    <property type="entry name" value="Galactose-binding domain-like"/>
    <property type="match status" value="1"/>
</dbReference>
<evidence type="ECO:0000259" key="8">
    <source>
        <dbReference type="Pfam" id="PF18368"/>
    </source>
</evidence>
<name>A0A1H8U1P4_9SPHI</name>